<proteinExistence type="predicted"/>
<dbReference type="Proteomes" id="UP000428328">
    <property type="component" value="Chromosome"/>
</dbReference>
<gene>
    <name evidence="1" type="ORF">GM415_15510</name>
</gene>
<accession>A0A6I6JMZ8</accession>
<reference evidence="1 2" key="1">
    <citation type="submission" date="2019-11" db="EMBL/GenBank/DDBJ databases">
        <authorList>
            <person name="Zheng R.K."/>
            <person name="Sun C.M."/>
        </authorList>
    </citation>
    <scope>NUCLEOTIDE SEQUENCE [LARGE SCALE GENOMIC DNA]</scope>
    <source>
        <strain evidence="1 2">SRB007</strain>
    </source>
</reference>
<keyword evidence="2" id="KW-1185">Reference proteome</keyword>
<evidence type="ECO:0000313" key="2">
    <source>
        <dbReference type="Proteomes" id="UP000428328"/>
    </source>
</evidence>
<organism evidence="1 2">
    <name type="scientific">Pseudodesulfovibrio cashew</name>
    <dbReference type="NCBI Taxonomy" id="2678688"/>
    <lineage>
        <taxon>Bacteria</taxon>
        <taxon>Pseudomonadati</taxon>
        <taxon>Thermodesulfobacteriota</taxon>
        <taxon>Desulfovibrionia</taxon>
        <taxon>Desulfovibrionales</taxon>
        <taxon>Desulfovibrionaceae</taxon>
    </lineage>
</organism>
<evidence type="ECO:0000313" key="1">
    <source>
        <dbReference type="EMBL" id="QGY41463.1"/>
    </source>
</evidence>
<sequence length="427" mass="48911">MVKDKVNRVAPVIKQLRELSDRPQSPVASGDIMHLRYETTRMTYEVSSTSPLPRQCDVKIYYYCLGVRQQQEYDGGDRNRVSLSILDILKGCGMSKSRQNYDNVVEALRRYNDLRMRLKYKDASGIAEDWFGLFDARIRDRNVELIFSDFYLEALEADDANTHFLALEHIAGLTGLAIQIYAMMQTHLFSVTDKVRPYKEKARLITRKLFGEDRGRELPVSSALTHYVKPALERIERETGWEIRVEKDGRGEDCMWTFSTKEIPNSFRVAGLTKEDEAMIRGNNDHTVETTSTQPASTELPDAVIRAIPEKYRADKKLREVLNDLLTRTEERNVIVLCESINTRKVKNFAAVVMGMHNTGTLLEQAKKVGANRRIKTFDETLKKRLDAAAYVIDCGEEFFVETCKARGVTPEQVREYVAKNQANDKA</sequence>
<dbReference type="RefSeq" id="WP_158949765.1">
    <property type="nucleotide sequence ID" value="NZ_CP046400.1"/>
</dbReference>
<dbReference type="AlphaFoldDB" id="A0A6I6JMZ8"/>
<dbReference type="KEGG" id="psel:GM415_15510"/>
<protein>
    <submittedName>
        <fullName evidence="1">Uncharacterized protein</fullName>
    </submittedName>
</protein>
<name>A0A6I6JMZ8_9BACT</name>
<dbReference type="EMBL" id="CP046400">
    <property type="protein sequence ID" value="QGY41463.1"/>
    <property type="molecule type" value="Genomic_DNA"/>
</dbReference>